<dbReference type="Proteomes" id="UP000054549">
    <property type="component" value="Unassembled WGS sequence"/>
</dbReference>
<evidence type="ECO:0000313" key="7">
    <source>
        <dbReference type="Proteomes" id="UP000054549"/>
    </source>
</evidence>
<sequence length="248" mass="28498">MPADQCALGPDGRLLDASKIEFFFDPDDDVPLPSVEVTNEELNGKRNFIYLFYERVSVDEKCNTQPGYKYYKCFHGQRKTYSVSPNMKHNIKNMIQHLQSHFPAMYKLYTILSSRKTPPTPFEVLIATKSSAVQEKEVTDYLQSLDISSQPTIQNAFNNQMAALWDQAEFEKFLTEWIIACDQPFDQVEHPAFQTLLNYELDSKISISLDAWTSSNQYAFLALVAHYITNDGNLGKIHLSFSYTVYVL</sequence>
<accession>A0A0C2W056</accession>
<comment type="subcellular location">
    <subcellularLocation>
        <location evidence="1">Nucleus</location>
    </subcellularLocation>
</comment>
<evidence type="ECO:0000256" key="3">
    <source>
        <dbReference type="ARBA" id="ARBA00022771"/>
    </source>
</evidence>
<name>A0A0C2W056_AMAMK</name>
<dbReference type="InterPro" id="IPR052035">
    <property type="entry name" value="ZnF_BED_domain_contain"/>
</dbReference>
<dbReference type="EMBL" id="KN818734">
    <property type="protein sequence ID" value="KIL54477.1"/>
    <property type="molecule type" value="Genomic_DNA"/>
</dbReference>
<dbReference type="PANTHER" id="PTHR46481:SF10">
    <property type="entry name" value="ZINC FINGER BED DOMAIN-CONTAINING PROTEIN 39"/>
    <property type="match status" value="1"/>
</dbReference>
<keyword evidence="5" id="KW-0539">Nucleus</keyword>
<dbReference type="HOGENOM" id="CLU_1227348_0_0_1"/>
<keyword evidence="4" id="KW-0862">Zinc</keyword>
<gene>
    <name evidence="6" type="ORF">M378DRAFT_92476</name>
</gene>
<dbReference type="GO" id="GO:0008270">
    <property type="term" value="F:zinc ion binding"/>
    <property type="evidence" value="ECO:0007669"/>
    <property type="project" value="UniProtKB-KW"/>
</dbReference>
<evidence type="ECO:0000256" key="2">
    <source>
        <dbReference type="ARBA" id="ARBA00022723"/>
    </source>
</evidence>
<dbReference type="OrthoDB" id="3259181at2759"/>
<keyword evidence="7" id="KW-1185">Reference proteome</keyword>
<keyword evidence="2" id="KW-0479">Metal-binding</keyword>
<dbReference type="PANTHER" id="PTHR46481">
    <property type="entry name" value="ZINC FINGER BED DOMAIN-CONTAINING PROTEIN 4"/>
    <property type="match status" value="1"/>
</dbReference>
<protein>
    <submittedName>
        <fullName evidence="6">Uncharacterized protein</fullName>
    </submittedName>
</protein>
<evidence type="ECO:0000313" key="6">
    <source>
        <dbReference type="EMBL" id="KIL54477.1"/>
    </source>
</evidence>
<evidence type="ECO:0000256" key="5">
    <source>
        <dbReference type="ARBA" id="ARBA00023242"/>
    </source>
</evidence>
<dbReference type="AlphaFoldDB" id="A0A0C2W056"/>
<reference evidence="6 7" key="1">
    <citation type="submission" date="2014-04" db="EMBL/GenBank/DDBJ databases">
        <title>Evolutionary Origins and Diversification of the Mycorrhizal Mutualists.</title>
        <authorList>
            <consortium name="DOE Joint Genome Institute"/>
            <consortium name="Mycorrhizal Genomics Consortium"/>
            <person name="Kohler A."/>
            <person name="Kuo A."/>
            <person name="Nagy L.G."/>
            <person name="Floudas D."/>
            <person name="Copeland A."/>
            <person name="Barry K.W."/>
            <person name="Cichocki N."/>
            <person name="Veneault-Fourrey C."/>
            <person name="LaButti K."/>
            <person name="Lindquist E.A."/>
            <person name="Lipzen A."/>
            <person name="Lundell T."/>
            <person name="Morin E."/>
            <person name="Murat C."/>
            <person name="Riley R."/>
            <person name="Ohm R."/>
            <person name="Sun H."/>
            <person name="Tunlid A."/>
            <person name="Henrissat B."/>
            <person name="Grigoriev I.V."/>
            <person name="Hibbett D.S."/>
            <person name="Martin F."/>
        </authorList>
    </citation>
    <scope>NUCLEOTIDE SEQUENCE [LARGE SCALE GENOMIC DNA]</scope>
    <source>
        <strain evidence="6 7">Koide BX008</strain>
    </source>
</reference>
<dbReference type="InParanoid" id="A0A0C2W056"/>
<proteinExistence type="predicted"/>
<organism evidence="6 7">
    <name type="scientific">Amanita muscaria (strain Koide BX008)</name>
    <dbReference type="NCBI Taxonomy" id="946122"/>
    <lineage>
        <taxon>Eukaryota</taxon>
        <taxon>Fungi</taxon>
        <taxon>Dikarya</taxon>
        <taxon>Basidiomycota</taxon>
        <taxon>Agaricomycotina</taxon>
        <taxon>Agaricomycetes</taxon>
        <taxon>Agaricomycetidae</taxon>
        <taxon>Agaricales</taxon>
        <taxon>Pluteineae</taxon>
        <taxon>Amanitaceae</taxon>
        <taxon>Amanita</taxon>
    </lineage>
</organism>
<dbReference type="GO" id="GO:0005634">
    <property type="term" value="C:nucleus"/>
    <property type="evidence" value="ECO:0007669"/>
    <property type="project" value="UniProtKB-SubCell"/>
</dbReference>
<evidence type="ECO:0000256" key="4">
    <source>
        <dbReference type="ARBA" id="ARBA00022833"/>
    </source>
</evidence>
<keyword evidence="3" id="KW-0863">Zinc-finger</keyword>
<evidence type="ECO:0000256" key="1">
    <source>
        <dbReference type="ARBA" id="ARBA00004123"/>
    </source>
</evidence>